<evidence type="ECO:0000256" key="3">
    <source>
        <dbReference type="ARBA" id="ARBA00023274"/>
    </source>
</evidence>
<evidence type="ECO:0000256" key="2">
    <source>
        <dbReference type="ARBA" id="ARBA00022980"/>
    </source>
</evidence>
<keyword evidence="5" id="KW-1185">Reference proteome</keyword>
<accession>A0A8R1Z1R0</accession>
<comment type="similarity">
    <text evidence="1">Belongs to the universal ribosomal protein uS7 family.</text>
</comment>
<evidence type="ECO:0000313" key="5">
    <source>
        <dbReference type="Proteomes" id="UP000005239"/>
    </source>
</evidence>
<dbReference type="AlphaFoldDB" id="A0A2A6CK45"/>
<reference evidence="5" key="1">
    <citation type="journal article" date="2008" name="Nat. Genet.">
        <title>The Pristionchus pacificus genome provides a unique perspective on nematode lifestyle and parasitism.</title>
        <authorList>
            <person name="Dieterich C."/>
            <person name="Clifton S.W."/>
            <person name="Schuster L.N."/>
            <person name="Chinwalla A."/>
            <person name="Delehaunty K."/>
            <person name="Dinkelacker I."/>
            <person name="Fulton L."/>
            <person name="Fulton R."/>
            <person name="Godfrey J."/>
            <person name="Minx P."/>
            <person name="Mitreva M."/>
            <person name="Roeseler W."/>
            <person name="Tian H."/>
            <person name="Witte H."/>
            <person name="Yang S.P."/>
            <person name="Wilson R.K."/>
            <person name="Sommer R.J."/>
        </authorList>
    </citation>
    <scope>NUCLEOTIDE SEQUENCE [LARGE SCALE GENOMIC DNA]</scope>
    <source>
        <strain evidence="5">PS312</strain>
    </source>
</reference>
<dbReference type="Gene3D" id="1.10.455.10">
    <property type="entry name" value="Ribosomal protein S7 domain"/>
    <property type="match status" value="1"/>
</dbReference>
<dbReference type="InterPro" id="IPR019423">
    <property type="entry name" value="7TM_GPCR_serpentine_rcpt_Srj"/>
</dbReference>
<dbReference type="EnsemblMetazoa" id="PPA41524.1">
    <property type="protein sequence ID" value="PPA41524.1"/>
    <property type="gene ID" value="WBGene00279893"/>
</dbReference>
<dbReference type="SUPFAM" id="SSF81321">
    <property type="entry name" value="Family A G protein-coupled receptor-like"/>
    <property type="match status" value="1"/>
</dbReference>
<proteinExistence type="inferred from homology"/>
<gene>
    <name evidence="4" type="primary">WBGene00279893</name>
</gene>
<dbReference type="GO" id="GO:1990904">
    <property type="term" value="C:ribonucleoprotein complex"/>
    <property type="evidence" value="ECO:0007669"/>
    <property type="project" value="UniProtKB-KW"/>
</dbReference>
<dbReference type="PANTHER" id="PTHR45907">
    <property type="entry name" value="SERPENTINE RECEPTOR, CLASS J"/>
    <property type="match status" value="1"/>
</dbReference>
<dbReference type="Proteomes" id="UP000005239">
    <property type="component" value="Unassembled WGS sequence"/>
</dbReference>
<organism evidence="4 5">
    <name type="scientific">Pristionchus pacificus</name>
    <name type="common">Parasitic nematode worm</name>
    <dbReference type="NCBI Taxonomy" id="54126"/>
    <lineage>
        <taxon>Eukaryota</taxon>
        <taxon>Metazoa</taxon>
        <taxon>Ecdysozoa</taxon>
        <taxon>Nematoda</taxon>
        <taxon>Chromadorea</taxon>
        <taxon>Rhabditida</taxon>
        <taxon>Rhabditina</taxon>
        <taxon>Diplogasteromorpha</taxon>
        <taxon>Diplogasteroidea</taxon>
        <taxon>Neodiplogasteridae</taxon>
        <taxon>Pristionchus</taxon>
    </lineage>
</organism>
<sequence length="387" mass="43523">MSSFLEVVEFIEDANSIAGIVLNSILLIAIKRFSRPQLGTYKHLLTIFASVDIFLVILHNVVHPNVMRVGNIHCVVTDTVFDDKVKITSFFIGFQSVPFTILGIHFLYRYWSVRSPHLIQLFSRKSFIFFLMSLTVCVFLLWNCLTLLAETGHDHTAALSEVIPEYERKYGRHIEKAWILNDHWRDGQFDVTLITIVSLLNVIMVISLTTTTTLAVLTFHHIRTSSKVSAQAVELQRLLLFMLCAQAAVPCIFVYTPYVICIDGAFFDIPGTLFHDITIPILTCFPVNVADISLVSYITVKEQAKRFRKAPCPIGERLAWSLMMHGRSNAHECPHHAAIVLLLFADFRRGLIGMLVKRNEAMGGPTTLHITSTVVHSVATVSTVAPN</sequence>
<evidence type="ECO:0000313" key="4">
    <source>
        <dbReference type="EnsemblMetazoa" id="PPA41524.1"/>
    </source>
</evidence>
<dbReference type="GO" id="GO:0005840">
    <property type="term" value="C:ribosome"/>
    <property type="evidence" value="ECO:0007669"/>
    <property type="project" value="UniProtKB-KW"/>
</dbReference>
<reference evidence="4" key="2">
    <citation type="submission" date="2022-06" db="UniProtKB">
        <authorList>
            <consortium name="EnsemblMetazoa"/>
        </authorList>
    </citation>
    <scope>IDENTIFICATION</scope>
    <source>
        <strain evidence="4">PS312</strain>
    </source>
</reference>
<protein>
    <submittedName>
        <fullName evidence="4">G protein-coupled receptor</fullName>
    </submittedName>
</protein>
<dbReference type="Pfam" id="PF10326">
    <property type="entry name" value="7TM_GPCR_Str"/>
    <property type="match status" value="1"/>
</dbReference>
<name>A0A2A6CK45_PRIPA</name>
<dbReference type="PANTHER" id="PTHR45907:SF16">
    <property type="entry name" value="SERPENTINE RECEPTOR, CLASS J"/>
    <property type="match status" value="1"/>
</dbReference>
<keyword evidence="2" id="KW-0689">Ribosomal protein</keyword>
<dbReference type="InterPro" id="IPR019428">
    <property type="entry name" value="7TM_GPCR_serpentine_rcpt_Str"/>
</dbReference>
<dbReference type="InterPro" id="IPR036823">
    <property type="entry name" value="Ribosomal_uS7_dom_sf"/>
</dbReference>
<keyword evidence="3" id="KW-0687">Ribonucleoprotein</keyword>
<accession>A0A2A6CK45</accession>
<evidence type="ECO:0000256" key="1">
    <source>
        <dbReference type="ARBA" id="ARBA00007151"/>
    </source>
</evidence>